<reference evidence="1 2" key="1">
    <citation type="journal article" date="2016" name="Mol. Biol. Evol.">
        <title>Genome-Wide Survey of Gut Fungi (Harpellales) Reveals the First Horizontally Transferred Ubiquitin Gene from a Mosquito Host.</title>
        <authorList>
            <person name="Wang Y."/>
            <person name="White M.M."/>
            <person name="Kvist S."/>
            <person name="Moncalvo J.M."/>
        </authorList>
    </citation>
    <scope>NUCLEOTIDE SEQUENCE [LARGE SCALE GENOMIC DNA]</scope>
    <source>
        <strain evidence="1 2">ALG-7-W6</strain>
    </source>
</reference>
<evidence type="ECO:0000313" key="2">
    <source>
        <dbReference type="Proteomes" id="UP000187455"/>
    </source>
</evidence>
<gene>
    <name evidence="1" type="ORF">AYI68_g5721</name>
</gene>
<evidence type="ECO:0000313" key="1">
    <source>
        <dbReference type="EMBL" id="OLY80186.1"/>
    </source>
</evidence>
<protein>
    <submittedName>
        <fullName evidence="1">Uncharacterized protein</fullName>
    </submittedName>
</protein>
<keyword evidence="2" id="KW-1185">Reference proteome</keyword>
<dbReference type="AlphaFoldDB" id="A0A1R0GTG8"/>
<accession>A0A1R0GTG8</accession>
<proteinExistence type="predicted"/>
<sequence>MQEINQILVEWKGLLAPCPSLLTISQSAYRYQGATTDTEIGSMNAHKLKGNAVKSATIQGQRFTQGIQKTSENWEGNCENPGELHREVS</sequence>
<comment type="caution">
    <text evidence="1">The sequence shown here is derived from an EMBL/GenBank/DDBJ whole genome shotgun (WGS) entry which is preliminary data.</text>
</comment>
<name>A0A1R0GTG8_9FUNG</name>
<dbReference type="Proteomes" id="UP000187455">
    <property type="component" value="Unassembled WGS sequence"/>
</dbReference>
<dbReference type="EMBL" id="LSSL01003690">
    <property type="protein sequence ID" value="OLY80186.1"/>
    <property type="molecule type" value="Genomic_DNA"/>
</dbReference>
<organism evidence="1 2">
    <name type="scientific">Smittium mucronatum</name>
    <dbReference type="NCBI Taxonomy" id="133383"/>
    <lineage>
        <taxon>Eukaryota</taxon>
        <taxon>Fungi</taxon>
        <taxon>Fungi incertae sedis</taxon>
        <taxon>Zoopagomycota</taxon>
        <taxon>Kickxellomycotina</taxon>
        <taxon>Harpellomycetes</taxon>
        <taxon>Harpellales</taxon>
        <taxon>Legeriomycetaceae</taxon>
        <taxon>Smittium</taxon>
    </lineage>
</organism>